<accession>A0ABP6MK70</accession>
<evidence type="ECO:0000313" key="3">
    <source>
        <dbReference type="Proteomes" id="UP001500320"/>
    </source>
</evidence>
<protein>
    <submittedName>
        <fullName evidence="2">Uncharacterized protein</fullName>
    </submittedName>
</protein>
<evidence type="ECO:0000256" key="1">
    <source>
        <dbReference type="SAM" id="Phobius"/>
    </source>
</evidence>
<dbReference type="Proteomes" id="UP001500320">
    <property type="component" value="Unassembled WGS sequence"/>
</dbReference>
<gene>
    <name evidence="2" type="ORF">GCM10010466_05440</name>
</gene>
<dbReference type="PANTHER" id="PTHR34613">
    <property type="entry name" value="SLL0800 PROTEIN"/>
    <property type="match status" value="1"/>
</dbReference>
<dbReference type="PANTHER" id="PTHR34613:SF1">
    <property type="entry name" value="SLL6017 PROTEIN"/>
    <property type="match status" value="1"/>
</dbReference>
<keyword evidence="1" id="KW-1133">Transmembrane helix</keyword>
<keyword evidence="1" id="KW-0812">Transmembrane</keyword>
<feature type="transmembrane region" description="Helical" evidence="1">
    <location>
        <begin position="121"/>
        <end position="141"/>
    </location>
</feature>
<keyword evidence="3" id="KW-1185">Reference proteome</keyword>
<name>A0ABP6MK70_9ACTN</name>
<keyword evidence="1" id="KW-0472">Membrane</keyword>
<proteinExistence type="predicted"/>
<sequence>MSSRRDTALSRVFRPQWQFIANLIAPCCRYVTTGDMPSPRHDALIRLFRGRPQLAVEILRDLLGQDLPTTPLVRLESTTFNTRPSDAIEADLVLVMGPPADPAHAVIVEVQQDRSKDPRQLARYAAALWLLLGCGVTVLVVCPDARTAAHYARPIDSGLPGYRLRACVLGPDTIPVITDPQQAAAQPELAAMAVMVHGRDRKVVEAFTAGLTELPKGDAPQYYEHAYSMSAPEVRCLLEEIMTSTAWPVYSPFAREHYGRGMAEGEIKGRAEEAARLVLLVLATRGLDVPDDIRDRITACTDLARLESWAARAVTARTVHDLFSEADGEDS</sequence>
<reference evidence="3" key="1">
    <citation type="journal article" date="2019" name="Int. J. Syst. Evol. Microbiol.">
        <title>The Global Catalogue of Microorganisms (GCM) 10K type strain sequencing project: providing services to taxonomists for standard genome sequencing and annotation.</title>
        <authorList>
            <consortium name="The Broad Institute Genomics Platform"/>
            <consortium name="The Broad Institute Genome Sequencing Center for Infectious Disease"/>
            <person name="Wu L."/>
            <person name="Ma J."/>
        </authorList>
    </citation>
    <scope>NUCLEOTIDE SEQUENCE [LARGE SCALE GENOMIC DNA]</scope>
    <source>
        <strain evidence="3">JCM 9373</strain>
    </source>
</reference>
<organism evidence="2 3">
    <name type="scientific">Planomonospora alba</name>
    <dbReference type="NCBI Taxonomy" id="161354"/>
    <lineage>
        <taxon>Bacteria</taxon>
        <taxon>Bacillati</taxon>
        <taxon>Actinomycetota</taxon>
        <taxon>Actinomycetes</taxon>
        <taxon>Streptosporangiales</taxon>
        <taxon>Streptosporangiaceae</taxon>
        <taxon>Planomonospora</taxon>
    </lineage>
</organism>
<evidence type="ECO:0000313" key="2">
    <source>
        <dbReference type="EMBL" id="GAA3117359.1"/>
    </source>
</evidence>
<dbReference type="EMBL" id="BAAAUT010000003">
    <property type="protein sequence ID" value="GAA3117359.1"/>
    <property type="molecule type" value="Genomic_DNA"/>
</dbReference>
<comment type="caution">
    <text evidence="2">The sequence shown here is derived from an EMBL/GenBank/DDBJ whole genome shotgun (WGS) entry which is preliminary data.</text>
</comment>